<dbReference type="Proteomes" id="UP001595075">
    <property type="component" value="Unassembled WGS sequence"/>
</dbReference>
<keyword evidence="2" id="KW-1185">Reference proteome</keyword>
<dbReference type="EMBL" id="JAZHXI010000024">
    <property type="protein sequence ID" value="KAL2060055.1"/>
    <property type="molecule type" value="Genomic_DNA"/>
</dbReference>
<reference evidence="1 2" key="1">
    <citation type="journal article" date="2024" name="Commun. Biol.">
        <title>Comparative genomic analysis of thermophilic fungi reveals convergent evolutionary adaptations and gene losses.</title>
        <authorList>
            <person name="Steindorff A.S."/>
            <person name="Aguilar-Pontes M.V."/>
            <person name="Robinson A.J."/>
            <person name="Andreopoulos B."/>
            <person name="LaButti K."/>
            <person name="Kuo A."/>
            <person name="Mondo S."/>
            <person name="Riley R."/>
            <person name="Otillar R."/>
            <person name="Haridas S."/>
            <person name="Lipzen A."/>
            <person name="Grimwood J."/>
            <person name="Schmutz J."/>
            <person name="Clum A."/>
            <person name="Reid I.D."/>
            <person name="Moisan M.C."/>
            <person name="Butler G."/>
            <person name="Nguyen T.T.M."/>
            <person name="Dewar K."/>
            <person name="Conant G."/>
            <person name="Drula E."/>
            <person name="Henrissat B."/>
            <person name="Hansel C."/>
            <person name="Singer S."/>
            <person name="Hutchinson M.I."/>
            <person name="de Vries R.P."/>
            <person name="Natvig D.O."/>
            <person name="Powell A.J."/>
            <person name="Tsang A."/>
            <person name="Grigoriev I.V."/>
        </authorList>
    </citation>
    <scope>NUCLEOTIDE SEQUENCE [LARGE SCALE GENOMIC DNA]</scope>
    <source>
        <strain evidence="1 2">CBS 494.80</strain>
    </source>
</reference>
<sequence>MHLRSHLPFILAIHKLTHRIIFIQIISIVTHLSAGYPRLALPLPSKSYASKPIICPPSFLNLAFLARPNTKAIFGPHH</sequence>
<protein>
    <submittedName>
        <fullName evidence="1">Uncharacterized protein</fullName>
    </submittedName>
</protein>
<accession>A0ABR4BQS6</accession>
<name>A0ABR4BQS6_9HELO</name>
<comment type="caution">
    <text evidence="1">The sequence shown here is derived from an EMBL/GenBank/DDBJ whole genome shotgun (WGS) entry which is preliminary data.</text>
</comment>
<evidence type="ECO:0000313" key="2">
    <source>
        <dbReference type="Proteomes" id="UP001595075"/>
    </source>
</evidence>
<gene>
    <name evidence="1" type="ORF">VTL71DRAFT_9877</name>
</gene>
<organism evidence="1 2">
    <name type="scientific">Oculimacula yallundae</name>
    <dbReference type="NCBI Taxonomy" id="86028"/>
    <lineage>
        <taxon>Eukaryota</taxon>
        <taxon>Fungi</taxon>
        <taxon>Dikarya</taxon>
        <taxon>Ascomycota</taxon>
        <taxon>Pezizomycotina</taxon>
        <taxon>Leotiomycetes</taxon>
        <taxon>Helotiales</taxon>
        <taxon>Ploettnerulaceae</taxon>
        <taxon>Oculimacula</taxon>
    </lineage>
</organism>
<evidence type="ECO:0000313" key="1">
    <source>
        <dbReference type="EMBL" id="KAL2060055.1"/>
    </source>
</evidence>
<proteinExistence type="predicted"/>